<dbReference type="PROSITE" id="PS50853">
    <property type="entry name" value="FN3"/>
    <property type="match status" value="1"/>
</dbReference>
<dbReference type="Gene3D" id="2.60.40.10">
    <property type="entry name" value="Immunoglobulins"/>
    <property type="match status" value="1"/>
</dbReference>
<sequence length="221" mass="24937">MLDSNNDGVAILSLENAKPNDFGIYSFTQQFSNTFVLEWENPQNEQFLIEYCKLGSGEWTSSNAPISGNSFTIDNLVAGQTYSFRLVSYQTMAVSLPTLAVTLPVADTLLWQQEHFKRRYIELEEISRGKFSVVRLAKDRAERGDYLEDDVKLYTSQLISALAWLHRKDLVHLDIKPENVMADTSFSPPLLKLVDFGDSVNTSKNVILPPACLEFASPEFV</sequence>
<evidence type="ECO:0000259" key="2">
    <source>
        <dbReference type="PROSITE" id="PS50853"/>
    </source>
</evidence>
<gene>
    <name evidence="3" type="ORF">CEUTPL_LOCUS14181</name>
</gene>
<proteinExistence type="predicted"/>
<dbReference type="PANTHER" id="PTHR24347">
    <property type="entry name" value="SERINE/THREONINE-PROTEIN KINASE"/>
    <property type="match status" value="1"/>
</dbReference>
<dbReference type="Pfam" id="PF00041">
    <property type="entry name" value="fn3"/>
    <property type="match status" value="1"/>
</dbReference>
<feature type="domain" description="Protein kinase" evidence="1">
    <location>
        <begin position="48"/>
        <end position="221"/>
    </location>
</feature>
<dbReference type="InterPro" id="IPR011009">
    <property type="entry name" value="Kinase-like_dom_sf"/>
</dbReference>
<keyword evidence="4" id="KW-1185">Reference proteome</keyword>
<dbReference type="InterPro" id="IPR036116">
    <property type="entry name" value="FN3_sf"/>
</dbReference>
<dbReference type="CDD" id="cd00063">
    <property type="entry name" value="FN3"/>
    <property type="match status" value="1"/>
</dbReference>
<dbReference type="Proteomes" id="UP001152799">
    <property type="component" value="Chromosome 9"/>
</dbReference>
<dbReference type="SUPFAM" id="SSF56112">
    <property type="entry name" value="Protein kinase-like (PK-like)"/>
    <property type="match status" value="1"/>
</dbReference>
<dbReference type="InterPro" id="IPR000719">
    <property type="entry name" value="Prot_kinase_dom"/>
</dbReference>
<dbReference type="SUPFAM" id="SSF49265">
    <property type="entry name" value="Fibronectin type III"/>
    <property type="match status" value="1"/>
</dbReference>
<dbReference type="InterPro" id="IPR003961">
    <property type="entry name" value="FN3_dom"/>
</dbReference>
<evidence type="ECO:0000259" key="1">
    <source>
        <dbReference type="PROSITE" id="PS50011"/>
    </source>
</evidence>
<dbReference type="Gene3D" id="1.10.510.10">
    <property type="entry name" value="Transferase(Phosphotransferase) domain 1"/>
    <property type="match status" value="1"/>
</dbReference>
<dbReference type="InterPro" id="IPR013783">
    <property type="entry name" value="Ig-like_fold"/>
</dbReference>
<dbReference type="OrthoDB" id="10256089at2759"/>
<dbReference type="EMBL" id="OU892285">
    <property type="protein sequence ID" value="CAG9773795.1"/>
    <property type="molecule type" value="Genomic_DNA"/>
</dbReference>
<dbReference type="GO" id="GO:0005524">
    <property type="term" value="F:ATP binding"/>
    <property type="evidence" value="ECO:0007669"/>
    <property type="project" value="InterPro"/>
</dbReference>
<evidence type="ECO:0008006" key="5">
    <source>
        <dbReference type="Google" id="ProtNLM"/>
    </source>
</evidence>
<accession>A0A9N9MY30</accession>
<dbReference type="AlphaFoldDB" id="A0A9N9MY30"/>
<dbReference type="PROSITE" id="PS50011">
    <property type="entry name" value="PROTEIN_KINASE_DOM"/>
    <property type="match status" value="1"/>
</dbReference>
<reference evidence="3" key="1">
    <citation type="submission" date="2022-01" db="EMBL/GenBank/DDBJ databases">
        <authorList>
            <person name="King R."/>
        </authorList>
    </citation>
    <scope>NUCLEOTIDE SEQUENCE</scope>
</reference>
<organism evidence="3 4">
    <name type="scientific">Ceutorhynchus assimilis</name>
    <name type="common">cabbage seed weevil</name>
    <dbReference type="NCBI Taxonomy" id="467358"/>
    <lineage>
        <taxon>Eukaryota</taxon>
        <taxon>Metazoa</taxon>
        <taxon>Ecdysozoa</taxon>
        <taxon>Arthropoda</taxon>
        <taxon>Hexapoda</taxon>
        <taxon>Insecta</taxon>
        <taxon>Pterygota</taxon>
        <taxon>Neoptera</taxon>
        <taxon>Endopterygota</taxon>
        <taxon>Coleoptera</taxon>
        <taxon>Polyphaga</taxon>
        <taxon>Cucujiformia</taxon>
        <taxon>Curculionidae</taxon>
        <taxon>Ceutorhynchinae</taxon>
        <taxon>Ceutorhynchus</taxon>
    </lineage>
</organism>
<dbReference type="Pfam" id="PF00069">
    <property type="entry name" value="Pkinase"/>
    <property type="match status" value="1"/>
</dbReference>
<evidence type="ECO:0000313" key="4">
    <source>
        <dbReference type="Proteomes" id="UP001152799"/>
    </source>
</evidence>
<feature type="domain" description="Fibronectin type-III" evidence="2">
    <location>
        <begin position="18"/>
        <end position="108"/>
    </location>
</feature>
<name>A0A9N9MY30_9CUCU</name>
<dbReference type="GO" id="GO:0004672">
    <property type="term" value="F:protein kinase activity"/>
    <property type="evidence" value="ECO:0007669"/>
    <property type="project" value="InterPro"/>
</dbReference>
<protein>
    <recommendedName>
        <fullName evidence="5">Protein kinase domain-containing protein</fullName>
    </recommendedName>
</protein>
<evidence type="ECO:0000313" key="3">
    <source>
        <dbReference type="EMBL" id="CAG9773795.1"/>
    </source>
</evidence>